<dbReference type="EMBL" id="RCUX01000001">
    <property type="protein sequence ID" value="RLP77801.1"/>
    <property type="molecule type" value="Genomic_DNA"/>
</dbReference>
<proteinExistence type="predicted"/>
<keyword evidence="2" id="KW-1185">Reference proteome</keyword>
<evidence type="ECO:0000313" key="2">
    <source>
        <dbReference type="Proteomes" id="UP000272503"/>
    </source>
</evidence>
<dbReference type="Proteomes" id="UP000272503">
    <property type="component" value="Unassembled WGS sequence"/>
</dbReference>
<dbReference type="RefSeq" id="WP_121646897.1">
    <property type="nucleotide sequence ID" value="NZ_RCUX01000001.1"/>
</dbReference>
<dbReference type="PROSITE" id="PS51318">
    <property type="entry name" value="TAT"/>
    <property type="match status" value="1"/>
</dbReference>
<dbReference type="AlphaFoldDB" id="A0A3L7ADS5"/>
<evidence type="ECO:0000313" key="1">
    <source>
        <dbReference type="EMBL" id="RLP77801.1"/>
    </source>
</evidence>
<sequence>MNETTIDSPQNPGGDSRGFGLSRRTLVAGAAWSVPAIALISASPAAATSGESVWELETPEPWLGVVDRCATVTPGHVRFSVTENGTVPSEEQTITVTLSEGISFSRAVPGQEQEQQFRTIGGTIRLPGIDASGTSGYYSITATVRGLTSTVLMGIVGTAPGAVFTFNTGASQEPSMVPHTEFRAKTAAVARNAHWAVDDRSMLWYWGQAFGGGAKRIATIDGAVTAVSGWSSQPGSQYFTGCLVLTEDNRVFRGLGTGGSLSFTELTSFRGVVDQIVACDNAYYVLTDEGLWHGGGAFKDSSNTAQLVGPYRPSAGASKLTAWSTYTDKWYTGGGIEMANGQINTFRANSNNTIYSASRTSVLGNVHTLFATDTSIIVMNDKREVFGAGDAFGGPNNLVFIAQNAVEVAAWGIRSGGNEKAYTGGVILVENGSIIEFLQEDGKSMKSKIVPGELENVTRVFAADGSYLALDANGSVFRWTGNADSTITKPSKVAVPAMTDIFHYGYHTPNWWAGYVVGIAADVCTF</sequence>
<gene>
    <name evidence="1" type="ORF">D9V32_00245</name>
</gene>
<name>A0A3L7ADS5_9MICO</name>
<accession>A0A3L7ADS5</accession>
<protein>
    <submittedName>
        <fullName evidence="1">Uncharacterized protein</fullName>
    </submittedName>
</protein>
<organism evidence="1 2">
    <name type="scientific">Mycetocola tolaasinivorans</name>
    <dbReference type="NCBI Taxonomy" id="76635"/>
    <lineage>
        <taxon>Bacteria</taxon>
        <taxon>Bacillati</taxon>
        <taxon>Actinomycetota</taxon>
        <taxon>Actinomycetes</taxon>
        <taxon>Micrococcales</taxon>
        <taxon>Microbacteriaceae</taxon>
        <taxon>Mycetocola</taxon>
    </lineage>
</organism>
<dbReference type="OrthoDB" id="5091875at2"/>
<comment type="caution">
    <text evidence="1">The sequence shown here is derived from an EMBL/GenBank/DDBJ whole genome shotgun (WGS) entry which is preliminary data.</text>
</comment>
<dbReference type="InterPro" id="IPR006311">
    <property type="entry name" value="TAT_signal"/>
</dbReference>
<reference evidence="1 2" key="1">
    <citation type="submission" date="2018-10" db="EMBL/GenBank/DDBJ databases">
        <authorList>
            <person name="Li J."/>
        </authorList>
    </citation>
    <scope>NUCLEOTIDE SEQUENCE [LARGE SCALE GENOMIC DNA]</scope>
    <source>
        <strain evidence="1 2">IF 016277</strain>
    </source>
</reference>